<name>A0A1F5MFT2_9BACT</name>
<dbReference type="AlphaFoldDB" id="A0A1F5MFT2"/>
<dbReference type="Proteomes" id="UP000178859">
    <property type="component" value="Unassembled WGS sequence"/>
</dbReference>
<dbReference type="SUPFAM" id="SSF88723">
    <property type="entry name" value="PIN domain-like"/>
    <property type="match status" value="1"/>
</dbReference>
<dbReference type="PANTHER" id="PTHR42188">
    <property type="entry name" value="23S RRNA-SPECIFIC ENDONUCLEASE VAPC20"/>
    <property type="match status" value="1"/>
</dbReference>
<organism evidence="2 3">
    <name type="scientific">Candidatus Daviesbacteria bacterium RIFCSPLOWO2_02_FULL_36_7</name>
    <dbReference type="NCBI Taxonomy" id="1797792"/>
    <lineage>
        <taxon>Bacteria</taxon>
        <taxon>Candidatus Daviesiibacteriota</taxon>
    </lineage>
</organism>
<dbReference type="PANTHER" id="PTHR42188:SF1">
    <property type="entry name" value="23S RRNA-SPECIFIC ENDONUCLEASE VAPC20"/>
    <property type="match status" value="1"/>
</dbReference>
<accession>A0A1F5MFT2</accession>
<dbReference type="GO" id="GO:0004521">
    <property type="term" value="F:RNA endonuclease activity"/>
    <property type="evidence" value="ECO:0007669"/>
    <property type="project" value="InterPro"/>
</dbReference>
<dbReference type="EMBL" id="MFDT01000073">
    <property type="protein sequence ID" value="OGE64222.1"/>
    <property type="molecule type" value="Genomic_DNA"/>
</dbReference>
<dbReference type="InterPro" id="IPR039018">
    <property type="entry name" value="VapC20-like"/>
</dbReference>
<dbReference type="Gene3D" id="3.40.50.1010">
    <property type="entry name" value="5'-nuclease"/>
    <property type="match status" value="1"/>
</dbReference>
<evidence type="ECO:0000313" key="2">
    <source>
        <dbReference type="EMBL" id="OGE64222.1"/>
    </source>
</evidence>
<dbReference type="InterPro" id="IPR029060">
    <property type="entry name" value="PIN-like_dom_sf"/>
</dbReference>
<reference evidence="2 3" key="1">
    <citation type="journal article" date="2016" name="Nat. Commun.">
        <title>Thousands of microbial genomes shed light on interconnected biogeochemical processes in an aquifer system.</title>
        <authorList>
            <person name="Anantharaman K."/>
            <person name="Brown C.T."/>
            <person name="Hug L.A."/>
            <person name="Sharon I."/>
            <person name="Castelle C.J."/>
            <person name="Probst A.J."/>
            <person name="Thomas B.C."/>
            <person name="Singh A."/>
            <person name="Wilkins M.J."/>
            <person name="Karaoz U."/>
            <person name="Brodie E.L."/>
            <person name="Williams K.H."/>
            <person name="Hubbard S.S."/>
            <person name="Banfield J.F."/>
        </authorList>
    </citation>
    <scope>NUCLEOTIDE SEQUENCE [LARGE SCALE GENOMIC DNA]</scope>
</reference>
<comment type="caution">
    <text evidence="2">The sequence shown here is derived from an EMBL/GenBank/DDBJ whole genome shotgun (WGS) entry which is preliminary data.</text>
</comment>
<gene>
    <name evidence="2" type="ORF">A3I48_03810</name>
</gene>
<dbReference type="InterPro" id="IPR002716">
    <property type="entry name" value="PIN_dom"/>
</dbReference>
<protein>
    <recommendedName>
        <fullName evidence="1">PIN domain-containing protein</fullName>
    </recommendedName>
</protein>
<dbReference type="GO" id="GO:0016075">
    <property type="term" value="P:rRNA catabolic process"/>
    <property type="evidence" value="ECO:0007669"/>
    <property type="project" value="TreeGrafter"/>
</dbReference>
<sequence length="143" mass="16304">MASKIFVDTSAWISYLGSDQPRHINIKNLIKRFIKDGVVICTSNDVIDETVTRFIYDTNIKTTEQFINLIKDSIAKNNLVQLWVDEQVQAEAFEIVEKFAEHKLSLTDATTIVLMKRFNIDSIISLDSDFRKVGIKTLPSYSG</sequence>
<dbReference type="Pfam" id="PF01850">
    <property type="entry name" value="PIN"/>
    <property type="match status" value="1"/>
</dbReference>
<feature type="domain" description="PIN" evidence="1">
    <location>
        <begin position="5"/>
        <end position="134"/>
    </location>
</feature>
<evidence type="ECO:0000313" key="3">
    <source>
        <dbReference type="Proteomes" id="UP000178859"/>
    </source>
</evidence>
<proteinExistence type="predicted"/>
<evidence type="ECO:0000259" key="1">
    <source>
        <dbReference type="Pfam" id="PF01850"/>
    </source>
</evidence>